<comment type="caution">
    <text evidence="1">The sequence shown here is derived from an EMBL/GenBank/DDBJ whole genome shotgun (WGS) entry which is preliminary data.</text>
</comment>
<organism evidence="1 2">
    <name type="scientific">Melanopsichium pennsylvanicum</name>
    <dbReference type="NCBI Taxonomy" id="63383"/>
    <lineage>
        <taxon>Eukaryota</taxon>
        <taxon>Fungi</taxon>
        <taxon>Dikarya</taxon>
        <taxon>Basidiomycota</taxon>
        <taxon>Ustilaginomycotina</taxon>
        <taxon>Ustilaginomycetes</taxon>
        <taxon>Ustilaginales</taxon>
        <taxon>Ustilaginaceae</taxon>
        <taxon>Melanopsichium</taxon>
    </lineage>
</organism>
<gene>
    <name evidence="1" type="ORF">MEPE_04355</name>
</gene>
<proteinExistence type="predicted"/>
<evidence type="ECO:0000313" key="2">
    <source>
        <dbReference type="Proteomes" id="UP001294444"/>
    </source>
</evidence>
<evidence type="ECO:0000313" key="1">
    <source>
        <dbReference type="EMBL" id="SNX85646.1"/>
    </source>
</evidence>
<protein>
    <submittedName>
        <fullName evidence="1">Uncharacterized protein</fullName>
    </submittedName>
</protein>
<dbReference type="AlphaFoldDB" id="A0AAJ4XPQ3"/>
<sequence length="140" mass="16346">MCGVHNYNESGERQTRIRGLKVDPALLERRRSASTISQMLRFIFTFLMNLKARQRSHSKVDDEAHRLIEKLGKSEIAPYWRIARISWVEIDHHIMQERWLTLSWMQEEDADGQEQSSLVAVVSKWGQSYEPHFVADCSAS</sequence>
<reference evidence="1" key="1">
    <citation type="submission" date="2023-10" db="EMBL/GenBank/DDBJ databases">
        <authorList>
            <person name="Guldener U."/>
        </authorList>
    </citation>
    <scope>NUCLEOTIDE SEQUENCE</scope>
    <source>
        <strain evidence="1">Mp4</strain>
    </source>
</reference>
<accession>A0AAJ4XPQ3</accession>
<keyword evidence="2" id="KW-1185">Reference proteome</keyword>
<dbReference type="Proteomes" id="UP001294444">
    <property type="component" value="Unassembled WGS sequence"/>
</dbReference>
<dbReference type="EMBL" id="OAPG01000011">
    <property type="protein sequence ID" value="SNX85646.1"/>
    <property type="molecule type" value="Genomic_DNA"/>
</dbReference>
<name>A0AAJ4XPQ3_9BASI</name>